<feature type="domain" description="DRBM" evidence="5">
    <location>
        <begin position="1"/>
        <end position="70"/>
    </location>
</feature>
<feature type="region of interest" description="Disordered" evidence="4">
    <location>
        <begin position="356"/>
        <end position="395"/>
    </location>
</feature>
<dbReference type="Gene3D" id="3.30.160.20">
    <property type="match status" value="2"/>
</dbReference>
<dbReference type="InterPro" id="IPR014720">
    <property type="entry name" value="dsRBD_dom"/>
</dbReference>
<proteinExistence type="predicted"/>
<reference evidence="6" key="1">
    <citation type="submission" date="2019-09" db="EMBL/GenBank/DDBJ databases">
        <title>Draft genome information of white flower Hibiscus syriacus.</title>
        <authorList>
            <person name="Kim Y.-M."/>
        </authorList>
    </citation>
    <scope>NUCLEOTIDE SEQUENCE [LARGE SCALE GENOMIC DNA]</scope>
    <source>
        <strain evidence="6">YM2019G1</strain>
    </source>
</reference>
<dbReference type="PROSITE" id="PS50137">
    <property type="entry name" value="DS_RBD"/>
    <property type="match status" value="2"/>
</dbReference>
<dbReference type="EMBL" id="VEPZ02000900">
    <property type="protein sequence ID" value="KAE8712205.1"/>
    <property type="molecule type" value="Genomic_DNA"/>
</dbReference>
<dbReference type="SMART" id="SM00358">
    <property type="entry name" value="DSRM"/>
    <property type="match status" value="2"/>
</dbReference>
<gene>
    <name evidence="6" type="ORF">F3Y22_tig00110260pilonHSYRG00080</name>
</gene>
<accession>A0A6A3B9Q9</accession>
<feature type="compositionally biased region" description="Basic and acidic residues" evidence="4">
    <location>
        <begin position="372"/>
        <end position="382"/>
    </location>
</feature>
<evidence type="ECO:0000313" key="6">
    <source>
        <dbReference type="EMBL" id="KAE8712205.1"/>
    </source>
</evidence>
<name>A0A6A3B9Q9_HIBSY</name>
<dbReference type="Pfam" id="PF00035">
    <property type="entry name" value="dsrm"/>
    <property type="match status" value="2"/>
</dbReference>
<dbReference type="Pfam" id="PF04759">
    <property type="entry name" value="DUF617"/>
    <property type="match status" value="1"/>
</dbReference>
<dbReference type="PANTHER" id="PTHR46031:SF31">
    <property type="entry name" value="DOUBLE-STRANDED RNA-BINDING PROTEIN 1-LIKE"/>
    <property type="match status" value="1"/>
</dbReference>
<dbReference type="GO" id="GO:0010274">
    <property type="term" value="P:hydrotropism"/>
    <property type="evidence" value="ECO:0007669"/>
    <property type="project" value="InterPro"/>
</dbReference>
<dbReference type="AlphaFoldDB" id="A0A6A3B9Q9"/>
<evidence type="ECO:0000256" key="4">
    <source>
        <dbReference type="SAM" id="MobiDB-lite"/>
    </source>
</evidence>
<dbReference type="Proteomes" id="UP000436088">
    <property type="component" value="Unassembled WGS sequence"/>
</dbReference>
<evidence type="ECO:0000256" key="2">
    <source>
        <dbReference type="ARBA" id="ARBA00022884"/>
    </source>
</evidence>
<keyword evidence="7" id="KW-1185">Reference proteome</keyword>
<protein>
    <submittedName>
        <fullName evidence="6">Small heat-shock protein</fullName>
    </submittedName>
</protein>
<evidence type="ECO:0000259" key="5">
    <source>
        <dbReference type="PROSITE" id="PS50137"/>
    </source>
</evidence>
<feature type="compositionally biased region" description="Polar residues" evidence="4">
    <location>
        <begin position="358"/>
        <end position="371"/>
    </location>
</feature>
<feature type="region of interest" description="Disordered" evidence="4">
    <location>
        <begin position="218"/>
        <end position="239"/>
    </location>
</feature>
<feature type="domain" description="DRBM" evidence="5">
    <location>
        <begin position="85"/>
        <end position="153"/>
    </location>
</feature>
<comment type="caution">
    <text evidence="6">The sequence shown here is derived from an EMBL/GenBank/DDBJ whole genome shotgun (WGS) entry which is preliminary data.</text>
</comment>
<organism evidence="6 7">
    <name type="scientific">Hibiscus syriacus</name>
    <name type="common">Rose of Sharon</name>
    <dbReference type="NCBI Taxonomy" id="106335"/>
    <lineage>
        <taxon>Eukaryota</taxon>
        <taxon>Viridiplantae</taxon>
        <taxon>Streptophyta</taxon>
        <taxon>Embryophyta</taxon>
        <taxon>Tracheophyta</taxon>
        <taxon>Spermatophyta</taxon>
        <taxon>Magnoliopsida</taxon>
        <taxon>eudicotyledons</taxon>
        <taxon>Gunneridae</taxon>
        <taxon>Pentapetalae</taxon>
        <taxon>rosids</taxon>
        <taxon>malvids</taxon>
        <taxon>Malvales</taxon>
        <taxon>Malvaceae</taxon>
        <taxon>Malvoideae</taxon>
        <taxon>Hibiscus</taxon>
    </lineage>
</organism>
<keyword evidence="1" id="KW-0677">Repeat</keyword>
<evidence type="ECO:0000256" key="3">
    <source>
        <dbReference type="PROSITE-ProRule" id="PRU00266"/>
    </source>
</evidence>
<evidence type="ECO:0000256" key="1">
    <source>
        <dbReference type="ARBA" id="ARBA00022737"/>
    </source>
</evidence>
<dbReference type="InterPro" id="IPR006460">
    <property type="entry name" value="MIZ1-like_pln"/>
</dbReference>
<sequence length="507" mass="56764">MYKSKLQELCQQRQWALPWYTSMKDGPDHNPCFKSSVFLNGTSFHSSVPFKSCKEAQNDAAKSAFLHSSHSLAAANPVQEPELGMYKNLLQELTRREEWSLPDYKTTQCGEPHRPTFFSSVEVKGHVFPGKGGKSKKEAEINAAKLAYTNLTNLKSSSRIFSTFFYLAHIYSIFFLTEDVQVEGKELANSTTNIVNSDSCSKSVPVSLKEGFQGETLKSAPGSDLTPAVENEEHAKEDGVQKVKKVDKEGSNSISCESTYVDISDLSILDSNRGAIYSTTGSEFIYVTLTLHFHRVSPWCPSVRINGWLRAWNSQMEQMIDPSVCSGGTQFKHGALLYIDFIEETHKVGTEDDDYVEQGSTLKHTSSNPNDQQHKNHAESLKPKTHVGAPTPRKKKLQAVATTRLRDVLISFGKNCLNPPFGSGLGPRVIGTIFGSRRGHVHFAFQKQPDSLPDFLVELGTPISSLVQEMESRRDCGAKEWNILKAVELSSWELGFYRRPRRLSRRR</sequence>
<dbReference type="GO" id="GO:0003723">
    <property type="term" value="F:RNA binding"/>
    <property type="evidence" value="ECO:0007669"/>
    <property type="project" value="UniProtKB-UniRule"/>
</dbReference>
<dbReference type="PANTHER" id="PTHR46031">
    <property type="match status" value="1"/>
</dbReference>
<keyword evidence="2 3" id="KW-0694">RNA-binding</keyword>
<evidence type="ECO:0000313" key="7">
    <source>
        <dbReference type="Proteomes" id="UP000436088"/>
    </source>
</evidence>
<dbReference type="SUPFAM" id="SSF54768">
    <property type="entry name" value="dsRNA-binding domain-like"/>
    <property type="match status" value="2"/>
</dbReference>